<dbReference type="Pfam" id="PF13499">
    <property type="entry name" value="EF-hand_7"/>
    <property type="match status" value="1"/>
</dbReference>
<feature type="non-terminal residue" evidence="6">
    <location>
        <position position="1"/>
    </location>
</feature>
<dbReference type="InterPro" id="IPR018247">
    <property type="entry name" value="EF_Hand_1_Ca_BS"/>
</dbReference>
<evidence type="ECO:0000256" key="1">
    <source>
        <dbReference type="ARBA" id="ARBA00022837"/>
    </source>
</evidence>
<dbReference type="InterPro" id="IPR011992">
    <property type="entry name" value="EF-hand-dom_pair"/>
</dbReference>
<sequence>GEQSDQHSDEHSGPRLSAIVTTLSDEQERAKFRADVQGIVDQAVGGKVGMDQSTKGTLGGNKGSSFESFVYADRVGTECGVPVHVEPEVTWEGDSHAEAKRRRYEAAVAKAAAAVVTEMYLFLPIASGWSCYKGESPEELMMQSMPVLPWEIQTGELEVTGATIEFTIASASNLPSMDQNALTMVGQKASSDPYVMLEFGTRYWYTSTQYDTLYPSWEESFTLRAEKELPLVSSLLRTCAPCCAIADLDPDQEVTLTVYDNDTFTGDDKMGECRLRLRQLIAGDMTELWMPLQPVEGNLEVQGQLCVRWDTELRYGAGVTWKLRALRDFVMNLLQLGALGLSILHFAQHGYVLYLINMVLIFIMAFVVSLMFASSISQPAKPEVGQRVRFFDEAGEEKLGKVVGRTPSKGTVAQAIPRLHPNAPDRMAVLEAQRAQQLKDRSEESTFRTGTERSGTVTGTQRTQISQISQISIPTAPSIRAPAPKDLKLELSARTDVSLTDSIFTTPRMGYGSTGGYFTVEIEEPPFFTDRSGADSDRSVGELAGLGGHRDTADRGKGGKGDVWSRPKVGALTGPGYHINSIADKKNEVRVERSEIRSLADPGRQLMPYGCCTPLGLTAFVELFRVMMPGGSPMEDEAELQEVFTVLRLVQALFLSAPMLYFQVLIIMSIGPQRAYHHHLILILSAGVSFLSLFIALTSFVLNPATDRPCRVRGWLISSKALLLGSALYFASDMCLRALAVGMLGYAIGSWAWIVPPALAALWLIQPFFDYFFGMLSSGSTPSRTDTDASVLRVDTECFYRKRDGTVARAVIKEVDDQVLPPIYKIRVDATERMTCRKNLRPCSQGMWPEELAPESLADKLNVLKKRSPDAHQLFCRIDSDKDGRITVLELKDELNHTDDAFKTRLSRAFDAKDIDDNDYIDAEEFGVAYKSIAELEELKKSFPAAHDLFCKIDRNEDGRITVNELKEFFDDVAFAKELFDELDRDKFFKAIDTDTDGDIDIDEFEDAYAHAIRIGYEKVLARISGSAPPRRSDVNVPLLDIGDKVGCCRRPVRVWLDTALRYFAFVVAPPVLDGLGTSPLRLGLEGVLSTALCMGAIGLGCWEGMPHPQRDPWLIHVVLQITAAAVVTKLAVFGWAFFPAMTGMYPVLGVSHIRWFNRCFDWREEIVQQAGKNAEGRKAFLDRQKAKAGGGSMH</sequence>
<dbReference type="CDD" id="cd00030">
    <property type="entry name" value="C2"/>
    <property type="match status" value="1"/>
</dbReference>
<evidence type="ECO:0000259" key="4">
    <source>
        <dbReference type="PROSITE" id="PS50004"/>
    </source>
</evidence>
<gene>
    <name evidence="6" type="ORF">Ctob_002328</name>
</gene>
<dbReference type="EMBL" id="JWZX01001788">
    <property type="protein sequence ID" value="KOO32388.1"/>
    <property type="molecule type" value="Genomic_DNA"/>
</dbReference>
<dbReference type="SUPFAM" id="SSF47473">
    <property type="entry name" value="EF-hand"/>
    <property type="match status" value="1"/>
</dbReference>
<accession>A0A0M0K1Y0</accession>
<proteinExistence type="predicted"/>
<evidence type="ECO:0000259" key="5">
    <source>
        <dbReference type="PROSITE" id="PS50222"/>
    </source>
</evidence>
<feature type="domain" description="EF-hand" evidence="5">
    <location>
        <begin position="901"/>
        <end position="936"/>
    </location>
</feature>
<dbReference type="PROSITE" id="PS50004">
    <property type="entry name" value="C2"/>
    <property type="match status" value="1"/>
</dbReference>
<dbReference type="CDD" id="cd00051">
    <property type="entry name" value="EFh"/>
    <property type="match status" value="1"/>
</dbReference>
<feature type="transmembrane region" description="Helical" evidence="3">
    <location>
        <begin position="743"/>
        <end position="765"/>
    </location>
</feature>
<feature type="compositionally biased region" description="Basic and acidic residues" evidence="2">
    <location>
        <begin position="548"/>
        <end position="565"/>
    </location>
</feature>
<organism evidence="6 7">
    <name type="scientific">Chrysochromulina tobinii</name>
    <dbReference type="NCBI Taxonomy" id="1460289"/>
    <lineage>
        <taxon>Eukaryota</taxon>
        <taxon>Haptista</taxon>
        <taxon>Haptophyta</taxon>
        <taxon>Prymnesiophyceae</taxon>
        <taxon>Prymnesiales</taxon>
        <taxon>Chrysochromulinaceae</taxon>
        <taxon>Chrysochromulina</taxon>
    </lineage>
</organism>
<feature type="region of interest" description="Disordered" evidence="2">
    <location>
        <begin position="544"/>
        <end position="565"/>
    </location>
</feature>
<dbReference type="Gene3D" id="1.10.238.10">
    <property type="entry name" value="EF-hand"/>
    <property type="match status" value="2"/>
</dbReference>
<dbReference type="InterPro" id="IPR035892">
    <property type="entry name" value="C2_domain_sf"/>
</dbReference>
<feature type="compositionally biased region" description="Polar residues" evidence="2">
    <location>
        <begin position="447"/>
        <end position="457"/>
    </location>
</feature>
<evidence type="ECO:0000256" key="2">
    <source>
        <dbReference type="SAM" id="MobiDB-lite"/>
    </source>
</evidence>
<dbReference type="AlphaFoldDB" id="A0A0M0K1Y0"/>
<feature type="transmembrane region" description="Helical" evidence="3">
    <location>
        <begin position="680"/>
        <end position="702"/>
    </location>
</feature>
<dbReference type="SMART" id="SM00054">
    <property type="entry name" value="EFh"/>
    <property type="match status" value="4"/>
</dbReference>
<keyword evidence="1" id="KW-0106">Calcium</keyword>
<dbReference type="InterPro" id="IPR000008">
    <property type="entry name" value="C2_dom"/>
</dbReference>
<evidence type="ECO:0008006" key="8">
    <source>
        <dbReference type="Google" id="ProtNLM"/>
    </source>
</evidence>
<evidence type="ECO:0000256" key="3">
    <source>
        <dbReference type="SAM" id="Phobius"/>
    </source>
</evidence>
<dbReference type="Pfam" id="PF00168">
    <property type="entry name" value="C2"/>
    <property type="match status" value="1"/>
</dbReference>
<keyword evidence="3" id="KW-1133">Transmembrane helix</keyword>
<dbReference type="Gene3D" id="2.60.40.150">
    <property type="entry name" value="C2 domain"/>
    <property type="match status" value="1"/>
</dbReference>
<protein>
    <recommendedName>
        <fullName evidence="8">Calmodulin</fullName>
    </recommendedName>
</protein>
<dbReference type="PROSITE" id="PS00018">
    <property type="entry name" value="EF_HAND_1"/>
    <property type="match status" value="3"/>
</dbReference>
<keyword evidence="7" id="KW-1185">Reference proteome</keyword>
<feature type="transmembrane region" description="Helical" evidence="3">
    <location>
        <begin position="329"/>
        <end position="347"/>
    </location>
</feature>
<feature type="domain" description="EF-hand" evidence="5">
    <location>
        <begin position="980"/>
        <end position="1015"/>
    </location>
</feature>
<dbReference type="Proteomes" id="UP000037460">
    <property type="component" value="Unassembled WGS sequence"/>
</dbReference>
<keyword evidence="3" id="KW-0472">Membrane</keyword>
<dbReference type="OrthoDB" id="73919at2759"/>
<dbReference type="PROSITE" id="PS50222">
    <property type="entry name" value="EF_HAND_2"/>
    <property type="match status" value="3"/>
</dbReference>
<dbReference type="PANTHER" id="PTHR47042:SF4">
    <property type="entry name" value="OS02G0313700 PROTEIN"/>
    <property type="match status" value="1"/>
</dbReference>
<comment type="caution">
    <text evidence="6">The sequence shown here is derived from an EMBL/GenBank/DDBJ whole genome shotgun (WGS) entry which is preliminary data.</text>
</comment>
<keyword evidence="3" id="KW-0812">Transmembrane</keyword>
<reference evidence="7" key="1">
    <citation type="journal article" date="2015" name="PLoS Genet.">
        <title>Genome Sequence and Transcriptome Analyses of Chrysochromulina tobin: Metabolic Tools for Enhanced Algal Fitness in the Prominent Order Prymnesiales (Haptophyceae).</title>
        <authorList>
            <person name="Hovde B.T."/>
            <person name="Deodato C.R."/>
            <person name="Hunsperger H.M."/>
            <person name="Ryken S.A."/>
            <person name="Yost W."/>
            <person name="Jha R.K."/>
            <person name="Patterson J."/>
            <person name="Monnat R.J. Jr."/>
            <person name="Barlow S.B."/>
            <person name="Starkenburg S.R."/>
            <person name="Cattolico R.A."/>
        </authorList>
    </citation>
    <scope>NUCLEOTIDE SEQUENCE</scope>
    <source>
        <strain evidence="7">CCMP291</strain>
    </source>
</reference>
<dbReference type="GO" id="GO:0005509">
    <property type="term" value="F:calcium ion binding"/>
    <property type="evidence" value="ECO:0007669"/>
    <property type="project" value="InterPro"/>
</dbReference>
<dbReference type="Pfam" id="PF13202">
    <property type="entry name" value="EF-hand_5"/>
    <property type="match status" value="1"/>
</dbReference>
<feature type="region of interest" description="Disordered" evidence="2">
    <location>
        <begin position="439"/>
        <end position="462"/>
    </location>
</feature>
<evidence type="ECO:0000313" key="6">
    <source>
        <dbReference type="EMBL" id="KOO32388.1"/>
    </source>
</evidence>
<dbReference type="SMART" id="SM00239">
    <property type="entry name" value="C2"/>
    <property type="match status" value="1"/>
</dbReference>
<feature type="domain" description="EF-hand" evidence="5">
    <location>
        <begin position="941"/>
        <end position="976"/>
    </location>
</feature>
<dbReference type="PANTHER" id="PTHR47042">
    <property type="entry name" value="C2 DOMAIN-CONTAINING PROTEIN-LIKE"/>
    <property type="match status" value="1"/>
</dbReference>
<dbReference type="InterPro" id="IPR052847">
    <property type="entry name" value="Ext_Synaptotagmin/KAHRP-like"/>
</dbReference>
<feature type="transmembrane region" description="Helical" evidence="3">
    <location>
        <begin position="353"/>
        <end position="373"/>
    </location>
</feature>
<name>A0A0M0K1Y0_9EUKA</name>
<feature type="transmembrane region" description="Helical" evidence="3">
    <location>
        <begin position="646"/>
        <end position="668"/>
    </location>
</feature>
<evidence type="ECO:0000313" key="7">
    <source>
        <dbReference type="Proteomes" id="UP000037460"/>
    </source>
</evidence>
<feature type="transmembrane region" description="Helical" evidence="3">
    <location>
        <begin position="714"/>
        <end position="731"/>
    </location>
</feature>
<feature type="domain" description="C2" evidence="4">
    <location>
        <begin position="144"/>
        <end position="290"/>
    </location>
</feature>
<dbReference type="InterPro" id="IPR002048">
    <property type="entry name" value="EF_hand_dom"/>
</dbReference>
<dbReference type="SUPFAM" id="SSF49562">
    <property type="entry name" value="C2 domain (Calcium/lipid-binding domain, CaLB)"/>
    <property type="match status" value="1"/>
</dbReference>